<evidence type="ECO:0000256" key="4">
    <source>
        <dbReference type="SAM" id="MobiDB-lite"/>
    </source>
</evidence>
<evidence type="ECO:0000256" key="1">
    <source>
        <dbReference type="ARBA" id="ARBA00022737"/>
    </source>
</evidence>
<organism evidence="5 6">
    <name type="scientific">Achaetomium macrosporum</name>
    <dbReference type="NCBI Taxonomy" id="79813"/>
    <lineage>
        <taxon>Eukaryota</taxon>
        <taxon>Fungi</taxon>
        <taxon>Dikarya</taxon>
        <taxon>Ascomycota</taxon>
        <taxon>Pezizomycotina</taxon>
        <taxon>Sordariomycetes</taxon>
        <taxon>Sordariomycetidae</taxon>
        <taxon>Sordariales</taxon>
        <taxon>Chaetomiaceae</taxon>
        <taxon>Achaetomium</taxon>
    </lineage>
</organism>
<dbReference type="AlphaFoldDB" id="A0AAN7H3D1"/>
<evidence type="ECO:0000313" key="6">
    <source>
        <dbReference type="Proteomes" id="UP001303760"/>
    </source>
</evidence>
<evidence type="ECO:0000256" key="3">
    <source>
        <dbReference type="PROSITE-ProRule" id="PRU00023"/>
    </source>
</evidence>
<dbReference type="PROSITE" id="PS50088">
    <property type="entry name" value="ANK_REPEAT"/>
    <property type="match status" value="1"/>
</dbReference>
<dbReference type="PANTHER" id="PTHR24171">
    <property type="entry name" value="ANKYRIN REPEAT DOMAIN-CONTAINING PROTEIN 39-RELATED"/>
    <property type="match status" value="1"/>
</dbReference>
<keyword evidence="1" id="KW-0677">Repeat</keyword>
<feature type="repeat" description="ANK" evidence="3">
    <location>
        <begin position="51"/>
        <end position="83"/>
    </location>
</feature>
<dbReference type="EMBL" id="MU860618">
    <property type="protein sequence ID" value="KAK4233236.1"/>
    <property type="molecule type" value="Genomic_DNA"/>
</dbReference>
<dbReference type="SMART" id="SM00248">
    <property type="entry name" value="ANK"/>
    <property type="match status" value="3"/>
</dbReference>
<evidence type="ECO:0000256" key="2">
    <source>
        <dbReference type="ARBA" id="ARBA00023043"/>
    </source>
</evidence>
<name>A0AAN7H3D1_9PEZI</name>
<gene>
    <name evidence="5" type="ORF">C8A03DRAFT_39073</name>
</gene>
<dbReference type="Pfam" id="PF12796">
    <property type="entry name" value="Ank_2"/>
    <property type="match status" value="1"/>
</dbReference>
<comment type="caution">
    <text evidence="5">The sequence shown here is derived from an EMBL/GenBank/DDBJ whole genome shotgun (WGS) entry which is preliminary data.</text>
</comment>
<dbReference type="InterPro" id="IPR036770">
    <property type="entry name" value="Ankyrin_rpt-contain_sf"/>
</dbReference>
<feature type="non-terminal residue" evidence="5">
    <location>
        <position position="294"/>
    </location>
</feature>
<accession>A0AAN7H3D1</accession>
<dbReference type="Gene3D" id="1.25.40.20">
    <property type="entry name" value="Ankyrin repeat-containing domain"/>
    <property type="match status" value="1"/>
</dbReference>
<feature type="region of interest" description="Disordered" evidence="4">
    <location>
        <begin position="1"/>
        <end position="20"/>
    </location>
</feature>
<protein>
    <submittedName>
        <fullName evidence="5">Ankyrin repeat-containing domain protein</fullName>
    </submittedName>
</protein>
<evidence type="ECO:0000313" key="5">
    <source>
        <dbReference type="EMBL" id="KAK4233236.1"/>
    </source>
</evidence>
<reference evidence="5" key="2">
    <citation type="submission" date="2023-05" db="EMBL/GenBank/DDBJ databases">
        <authorList>
            <consortium name="Lawrence Berkeley National Laboratory"/>
            <person name="Steindorff A."/>
            <person name="Hensen N."/>
            <person name="Bonometti L."/>
            <person name="Westerberg I."/>
            <person name="Brannstrom I.O."/>
            <person name="Guillou S."/>
            <person name="Cros-Aarteil S."/>
            <person name="Calhoun S."/>
            <person name="Haridas S."/>
            <person name="Kuo A."/>
            <person name="Mondo S."/>
            <person name="Pangilinan J."/>
            <person name="Riley R."/>
            <person name="Labutti K."/>
            <person name="Andreopoulos B."/>
            <person name="Lipzen A."/>
            <person name="Chen C."/>
            <person name="Yanf M."/>
            <person name="Daum C."/>
            <person name="Ng V."/>
            <person name="Clum A."/>
            <person name="Ohm R."/>
            <person name="Martin F."/>
            <person name="Silar P."/>
            <person name="Natvig D."/>
            <person name="Lalanne C."/>
            <person name="Gautier V."/>
            <person name="Ament-Velasquez S.L."/>
            <person name="Kruys A."/>
            <person name="Hutchinson M.I."/>
            <person name="Powell A.J."/>
            <person name="Barry K."/>
            <person name="Miller A.N."/>
            <person name="Grigoriev I.V."/>
            <person name="Debuchy R."/>
            <person name="Gladieux P."/>
            <person name="Thoren M.H."/>
            <person name="Johannesson H."/>
        </authorList>
    </citation>
    <scope>NUCLEOTIDE SEQUENCE</scope>
    <source>
        <strain evidence="5">CBS 532.94</strain>
    </source>
</reference>
<proteinExistence type="predicted"/>
<sequence length="294" mass="32016">MTDQEPASSTDPDPETNPSPVLQACVEGNLPLLQTLLSQGHDPSPPVTGYYGRTPLQAASLVGHLPLVRELLAVGADVNAPGGNNGGLTALALAARAGHADVVKALCTTIRRHPGRLHPAAWAGPERGYRLPTPYPGFEEPKLRSRHYEMHPADSWARHRYSDAARYRHGEDLQRQIDKQNAKIASRPPRAQGGYFEPERSIRFISPLQKIARVAEGARVDCMETIHEYALPPWEPRLRPTLEADRVKATERANKASGIVIATSSSAKKGMVGIGGVARDTLFSRTSEIVAYYS</sequence>
<dbReference type="InterPro" id="IPR002110">
    <property type="entry name" value="Ankyrin_rpt"/>
</dbReference>
<reference evidence="5" key="1">
    <citation type="journal article" date="2023" name="Mol. Phylogenet. Evol.">
        <title>Genome-scale phylogeny and comparative genomics of the fungal order Sordariales.</title>
        <authorList>
            <person name="Hensen N."/>
            <person name="Bonometti L."/>
            <person name="Westerberg I."/>
            <person name="Brannstrom I.O."/>
            <person name="Guillou S."/>
            <person name="Cros-Aarteil S."/>
            <person name="Calhoun S."/>
            <person name="Haridas S."/>
            <person name="Kuo A."/>
            <person name="Mondo S."/>
            <person name="Pangilinan J."/>
            <person name="Riley R."/>
            <person name="LaButti K."/>
            <person name="Andreopoulos B."/>
            <person name="Lipzen A."/>
            <person name="Chen C."/>
            <person name="Yan M."/>
            <person name="Daum C."/>
            <person name="Ng V."/>
            <person name="Clum A."/>
            <person name="Steindorff A."/>
            <person name="Ohm R.A."/>
            <person name="Martin F."/>
            <person name="Silar P."/>
            <person name="Natvig D.O."/>
            <person name="Lalanne C."/>
            <person name="Gautier V."/>
            <person name="Ament-Velasquez S.L."/>
            <person name="Kruys A."/>
            <person name="Hutchinson M.I."/>
            <person name="Powell A.J."/>
            <person name="Barry K."/>
            <person name="Miller A.N."/>
            <person name="Grigoriev I.V."/>
            <person name="Debuchy R."/>
            <person name="Gladieux P."/>
            <person name="Hiltunen Thoren M."/>
            <person name="Johannesson H."/>
        </authorList>
    </citation>
    <scope>NUCLEOTIDE SEQUENCE</scope>
    <source>
        <strain evidence="5">CBS 532.94</strain>
    </source>
</reference>
<keyword evidence="2 3" id="KW-0040">ANK repeat</keyword>
<dbReference type="Proteomes" id="UP001303760">
    <property type="component" value="Unassembled WGS sequence"/>
</dbReference>
<dbReference type="PROSITE" id="PS50297">
    <property type="entry name" value="ANK_REP_REGION"/>
    <property type="match status" value="1"/>
</dbReference>
<dbReference type="SUPFAM" id="SSF48403">
    <property type="entry name" value="Ankyrin repeat"/>
    <property type="match status" value="1"/>
</dbReference>
<keyword evidence="6" id="KW-1185">Reference proteome</keyword>